<dbReference type="GO" id="GO:0006310">
    <property type="term" value="P:DNA recombination"/>
    <property type="evidence" value="ECO:0007669"/>
    <property type="project" value="InterPro"/>
</dbReference>
<dbReference type="InterPro" id="IPR008822">
    <property type="entry name" value="Endonuclease_RusA-like"/>
</dbReference>
<comment type="caution">
    <text evidence="1">The sequence shown here is derived from an EMBL/GenBank/DDBJ whole genome shotgun (WGS) entry which is preliminary data.</text>
</comment>
<protein>
    <submittedName>
        <fullName evidence="1">Prophage P1 protein 24, holliday junction resolvase</fullName>
    </submittedName>
</protein>
<dbReference type="RefSeq" id="WP_003677568.1">
    <property type="nucleotide sequence ID" value="NZ_AKFP01000010.1"/>
</dbReference>
<dbReference type="PATRIC" id="fig|1185325.3.peg.660"/>
<dbReference type="InterPro" id="IPR036614">
    <property type="entry name" value="RusA-like_sf"/>
</dbReference>
<dbReference type="Gene3D" id="3.30.1330.70">
    <property type="entry name" value="Holliday junction resolvase RusA"/>
    <property type="match status" value="1"/>
</dbReference>
<dbReference type="STRING" id="1185325.A11Y_127198"/>
<evidence type="ECO:0000313" key="2">
    <source>
        <dbReference type="Proteomes" id="UP000007271"/>
    </source>
</evidence>
<proteinExistence type="predicted"/>
<accession>J3JC84</accession>
<name>J3JC84_9LACO</name>
<sequence>MIKHSFQTMPVEQQRPRAARSRFGVRMYDPRKVKKFKQTIAYEARLTYKDKPLSGALDVSIDFYRPNQKQVSKRELARRNAKLSLPVVKPDLDNYIKSFLDALTDIYWVDDNEICHLDVWKFYSSTPRIEITVKSLEEKRNDN</sequence>
<dbReference type="AlphaFoldDB" id="J3JC84"/>
<reference evidence="1 2" key="1">
    <citation type="submission" date="2012-05" db="EMBL/GenBank/DDBJ databases">
        <title>Complete Genome Sequence of Lactobacillus coryniformis CECT5711.</title>
        <authorList>
            <person name="Rodriguez J.M."/>
        </authorList>
    </citation>
    <scope>NUCLEOTIDE SEQUENCE [LARGE SCALE GENOMIC DNA]</scope>
    <source>
        <strain evidence="2">CECT5711</strain>
    </source>
</reference>
<dbReference type="GO" id="GO:0000287">
    <property type="term" value="F:magnesium ion binding"/>
    <property type="evidence" value="ECO:0007669"/>
    <property type="project" value="InterPro"/>
</dbReference>
<organism evidence="1 2">
    <name type="scientific">Loigolactobacillus coryniformis subsp. coryniformis CECT 5711</name>
    <dbReference type="NCBI Taxonomy" id="1185325"/>
    <lineage>
        <taxon>Bacteria</taxon>
        <taxon>Bacillati</taxon>
        <taxon>Bacillota</taxon>
        <taxon>Bacilli</taxon>
        <taxon>Lactobacillales</taxon>
        <taxon>Lactobacillaceae</taxon>
        <taxon>Loigolactobacillus</taxon>
    </lineage>
</organism>
<gene>
    <name evidence="1" type="ORF">A11Y_127198</name>
</gene>
<dbReference type="EMBL" id="AKFP01000010">
    <property type="protein sequence ID" value="EJN56384.1"/>
    <property type="molecule type" value="Genomic_DNA"/>
</dbReference>
<dbReference type="SUPFAM" id="SSF103084">
    <property type="entry name" value="Holliday junction resolvase RusA"/>
    <property type="match status" value="1"/>
</dbReference>
<evidence type="ECO:0000313" key="1">
    <source>
        <dbReference type="EMBL" id="EJN56384.1"/>
    </source>
</evidence>
<dbReference type="GO" id="GO:0006281">
    <property type="term" value="P:DNA repair"/>
    <property type="evidence" value="ECO:0007669"/>
    <property type="project" value="InterPro"/>
</dbReference>
<dbReference type="Proteomes" id="UP000007271">
    <property type="component" value="Unassembled WGS sequence"/>
</dbReference>
<dbReference type="Pfam" id="PF05866">
    <property type="entry name" value="RusA"/>
    <property type="match status" value="1"/>
</dbReference>